<dbReference type="PROSITE" id="PS50156">
    <property type="entry name" value="SSD"/>
    <property type="match status" value="2"/>
</dbReference>
<dbReference type="PANTHER" id="PTHR33406">
    <property type="entry name" value="MEMBRANE PROTEIN MJ1562-RELATED"/>
    <property type="match status" value="1"/>
</dbReference>
<keyword evidence="5 7" id="KW-1133">Transmembrane helix</keyword>
<keyword evidence="10" id="KW-1185">Reference proteome</keyword>
<feature type="transmembrane region" description="Helical" evidence="7">
    <location>
        <begin position="618"/>
        <end position="643"/>
    </location>
</feature>
<feature type="transmembrane region" description="Helical" evidence="7">
    <location>
        <begin position="408"/>
        <end position="430"/>
    </location>
</feature>
<feature type="transmembrane region" description="Helical" evidence="7">
    <location>
        <begin position="226"/>
        <end position="247"/>
    </location>
</feature>
<feature type="domain" description="SSD" evidence="8">
    <location>
        <begin position="588"/>
        <end position="716"/>
    </location>
</feature>
<dbReference type="Pfam" id="PF03176">
    <property type="entry name" value="MMPL"/>
    <property type="match status" value="2"/>
</dbReference>
<dbReference type="EMBL" id="JBHSFW010000004">
    <property type="protein sequence ID" value="MFC4618958.1"/>
    <property type="molecule type" value="Genomic_DNA"/>
</dbReference>
<dbReference type="InterPro" id="IPR050545">
    <property type="entry name" value="Mycobact_MmpL"/>
</dbReference>
<accession>A0ABV9GLZ1</accession>
<gene>
    <name evidence="9" type="ORF">ACFO4N_09480</name>
</gene>
<comment type="subcellular location">
    <subcellularLocation>
        <location evidence="1">Cell membrane</location>
        <topology evidence="1">Multi-pass membrane protein</topology>
    </subcellularLocation>
</comment>
<evidence type="ECO:0000259" key="8">
    <source>
        <dbReference type="PROSITE" id="PS50156"/>
    </source>
</evidence>
<protein>
    <submittedName>
        <fullName evidence="9">MMPL family transporter</fullName>
    </submittedName>
</protein>
<sequence>MNTPFAKLGQAIAGKKARWVTLIFWVLLVAVLSFIWPNVNAQETDGHSQLLPKDAMSSQAQKLIKEQFPDSKGKPLLIVWSRENGLTEKDLQAIQSFYQSNGKQPLTDQEKSQTFAQLPLEAFKKMTSDDGKAVVTPIIFNENITTDQLKVNLDSIKNQIIKTSGSGVFEKKLSDSGLHVRLTGPAGIQTDTVALFSQADMTLLMATVLLVLILLIVLYRSPLLALLPLLSVGVAYGLISPLLGWMAREGWVVIDQQSVSIMTVLLFGAGTDYCLFLISHYRDALYRESNHYIALKQAIKESGGAIAMSALTVVLGLVTLRLAHYGSYQMFSVPFALAVLVMGMAALSLLPAFLALFGRAAFYPFIPRTAELNEQRAVKKGKTLKMRQPNHRVGDFLGRFVTKAPARVLVLCVIVLGGFALATPGIKYTFGLLDSFPKDMPSREGFAVISDHFSAGELAPVSVLAETGGKTTAIKKALDQLLFVEKVSDAAVGDSQKHLMKWQVTLKDDPYSAKAVANIPKIKETVEKVLQVEGGDHKVWVGGETATLYDTEQTASRDQSLIMPTVLIIIAILLLIYLRSIVATVYLLLTVLLSYFSALGIGWLVIHYGLGQAEMQGLIPLYAFVFLVALGEDYNIFMISSIWQKAKRMPLKRAVAEGVKETGGVITSAGLILAGTFSVLALLPLQVLVQFGIVTAIGVLLDTFVVRPLLVPAITTLCGRWAFWPGKATMGTRAGKRSESGGLN</sequence>
<feature type="transmembrane region" description="Helical" evidence="7">
    <location>
        <begin position="689"/>
        <end position="710"/>
    </location>
</feature>
<reference evidence="10" key="1">
    <citation type="journal article" date="2019" name="Int. J. Syst. Evol. Microbiol.">
        <title>The Global Catalogue of Microorganisms (GCM) 10K type strain sequencing project: providing services to taxonomists for standard genome sequencing and annotation.</title>
        <authorList>
            <consortium name="The Broad Institute Genomics Platform"/>
            <consortium name="The Broad Institute Genome Sequencing Center for Infectious Disease"/>
            <person name="Wu L."/>
            <person name="Ma J."/>
        </authorList>
    </citation>
    <scope>NUCLEOTIDE SEQUENCE [LARGE SCALE GENOMIC DNA]</scope>
    <source>
        <strain evidence="10">CGMCC 1.16306</strain>
    </source>
</reference>
<evidence type="ECO:0000256" key="2">
    <source>
        <dbReference type="ARBA" id="ARBA00010157"/>
    </source>
</evidence>
<keyword evidence="4 7" id="KW-0812">Transmembrane</keyword>
<name>A0ABV9GLZ1_9BACL</name>
<evidence type="ECO:0000313" key="10">
    <source>
        <dbReference type="Proteomes" id="UP001596022"/>
    </source>
</evidence>
<feature type="transmembrane region" description="Helical" evidence="7">
    <location>
        <begin position="335"/>
        <end position="358"/>
    </location>
</feature>
<feature type="domain" description="SSD" evidence="8">
    <location>
        <begin position="191"/>
        <end position="356"/>
    </location>
</feature>
<dbReference type="InterPro" id="IPR004869">
    <property type="entry name" value="MMPL_dom"/>
</dbReference>
<keyword evidence="6 7" id="KW-0472">Membrane</keyword>
<feature type="transmembrane region" description="Helical" evidence="7">
    <location>
        <begin position="561"/>
        <end position="578"/>
    </location>
</feature>
<dbReference type="PANTHER" id="PTHR33406:SF6">
    <property type="entry name" value="MEMBRANE PROTEIN YDGH-RELATED"/>
    <property type="match status" value="1"/>
</dbReference>
<evidence type="ECO:0000256" key="4">
    <source>
        <dbReference type="ARBA" id="ARBA00022692"/>
    </source>
</evidence>
<organism evidence="9 10">
    <name type="scientific">Camelliibacillus cellulosilyticus</name>
    <dbReference type="NCBI Taxonomy" id="2174486"/>
    <lineage>
        <taxon>Bacteria</taxon>
        <taxon>Bacillati</taxon>
        <taxon>Bacillota</taxon>
        <taxon>Bacilli</taxon>
        <taxon>Bacillales</taxon>
        <taxon>Sporolactobacillaceae</taxon>
        <taxon>Camelliibacillus</taxon>
    </lineage>
</organism>
<feature type="transmembrane region" description="Helical" evidence="7">
    <location>
        <begin position="259"/>
        <end position="281"/>
    </location>
</feature>
<evidence type="ECO:0000256" key="1">
    <source>
        <dbReference type="ARBA" id="ARBA00004651"/>
    </source>
</evidence>
<evidence type="ECO:0000256" key="3">
    <source>
        <dbReference type="ARBA" id="ARBA00022475"/>
    </source>
</evidence>
<feature type="transmembrane region" description="Helical" evidence="7">
    <location>
        <begin position="664"/>
        <end position="683"/>
    </location>
</feature>
<evidence type="ECO:0000313" key="9">
    <source>
        <dbReference type="EMBL" id="MFC4618958.1"/>
    </source>
</evidence>
<evidence type="ECO:0000256" key="6">
    <source>
        <dbReference type="ARBA" id="ARBA00023136"/>
    </source>
</evidence>
<keyword evidence="3" id="KW-1003">Cell membrane</keyword>
<comment type="similarity">
    <text evidence="2">Belongs to the resistance-nodulation-cell division (RND) (TC 2.A.6) family. MmpL subfamily.</text>
</comment>
<comment type="caution">
    <text evidence="9">The sequence shown here is derived from an EMBL/GenBank/DDBJ whole genome shotgun (WGS) entry which is preliminary data.</text>
</comment>
<feature type="transmembrane region" description="Helical" evidence="7">
    <location>
        <begin position="302"/>
        <end position="323"/>
    </location>
</feature>
<dbReference type="SUPFAM" id="SSF82866">
    <property type="entry name" value="Multidrug efflux transporter AcrB transmembrane domain"/>
    <property type="match status" value="2"/>
</dbReference>
<feature type="transmembrane region" description="Helical" evidence="7">
    <location>
        <begin position="201"/>
        <end position="219"/>
    </location>
</feature>
<dbReference type="Proteomes" id="UP001596022">
    <property type="component" value="Unassembled WGS sequence"/>
</dbReference>
<evidence type="ECO:0000256" key="5">
    <source>
        <dbReference type="ARBA" id="ARBA00022989"/>
    </source>
</evidence>
<dbReference type="RefSeq" id="WP_376846057.1">
    <property type="nucleotide sequence ID" value="NZ_JBHSFW010000004.1"/>
</dbReference>
<feature type="transmembrane region" description="Helical" evidence="7">
    <location>
        <begin position="585"/>
        <end position="606"/>
    </location>
</feature>
<dbReference type="Gene3D" id="1.20.1640.10">
    <property type="entry name" value="Multidrug efflux transporter AcrB transmembrane domain"/>
    <property type="match status" value="2"/>
</dbReference>
<evidence type="ECO:0000256" key="7">
    <source>
        <dbReference type="SAM" id="Phobius"/>
    </source>
</evidence>
<dbReference type="InterPro" id="IPR000731">
    <property type="entry name" value="SSD"/>
</dbReference>
<proteinExistence type="inferred from homology"/>